<reference evidence="3" key="2">
    <citation type="submission" date="2017-10" db="EMBL/GenBank/DDBJ databases">
        <title>Ladona fulva Genome sequencing and assembly.</title>
        <authorList>
            <person name="Murali S."/>
            <person name="Richards S."/>
            <person name="Bandaranaike D."/>
            <person name="Bellair M."/>
            <person name="Blankenburg K."/>
            <person name="Chao H."/>
            <person name="Dinh H."/>
            <person name="Doddapaneni H."/>
            <person name="Dugan-Rocha S."/>
            <person name="Elkadiri S."/>
            <person name="Gnanaolivu R."/>
            <person name="Hernandez B."/>
            <person name="Skinner E."/>
            <person name="Javaid M."/>
            <person name="Lee S."/>
            <person name="Li M."/>
            <person name="Ming W."/>
            <person name="Munidasa M."/>
            <person name="Muniz J."/>
            <person name="Nguyen L."/>
            <person name="Hughes D."/>
            <person name="Osuji N."/>
            <person name="Pu L.-L."/>
            <person name="Puazo M."/>
            <person name="Qu C."/>
            <person name="Quiroz J."/>
            <person name="Raj R."/>
            <person name="Weissenberger G."/>
            <person name="Xin Y."/>
            <person name="Zou X."/>
            <person name="Han Y."/>
            <person name="Worley K."/>
            <person name="Muzny D."/>
            <person name="Gibbs R."/>
        </authorList>
    </citation>
    <scope>NUCLEOTIDE SEQUENCE</scope>
    <source>
        <strain evidence="3">Sampled in the wild</strain>
    </source>
</reference>
<dbReference type="InterPro" id="IPR005135">
    <property type="entry name" value="Endo/exonuclease/phosphatase"/>
</dbReference>
<dbReference type="GO" id="GO:0061343">
    <property type="term" value="P:cell adhesion involved in heart morphogenesis"/>
    <property type="evidence" value="ECO:0007669"/>
    <property type="project" value="TreeGrafter"/>
</dbReference>
<dbReference type="Pfam" id="PF03372">
    <property type="entry name" value="Exo_endo_phos"/>
    <property type="match status" value="1"/>
</dbReference>
<comment type="caution">
    <text evidence="3">The sequence shown here is derived from an EMBL/GenBank/DDBJ whole genome shotgun (WGS) entry which is preliminary data.</text>
</comment>
<feature type="region of interest" description="Disordered" evidence="1">
    <location>
        <begin position="1"/>
        <end position="40"/>
    </location>
</feature>
<feature type="compositionally biased region" description="Basic and acidic residues" evidence="1">
    <location>
        <begin position="14"/>
        <end position="31"/>
    </location>
</feature>
<keyword evidence="4" id="KW-1185">Reference proteome</keyword>
<reference evidence="3" key="1">
    <citation type="submission" date="2013-04" db="EMBL/GenBank/DDBJ databases">
        <authorList>
            <person name="Qu J."/>
            <person name="Murali S.C."/>
            <person name="Bandaranaike D."/>
            <person name="Bellair M."/>
            <person name="Blankenburg K."/>
            <person name="Chao H."/>
            <person name="Dinh H."/>
            <person name="Doddapaneni H."/>
            <person name="Downs B."/>
            <person name="Dugan-Rocha S."/>
            <person name="Elkadiri S."/>
            <person name="Gnanaolivu R.D."/>
            <person name="Hernandez B."/>
            <person name="Javaid M."/>
            <person name="Jayaseelan J.C."/>
            <person name="Lee S."/>
            <person name="Li M."/>
            <person name="Ming W."/>
            <person name="Munidasa M."/>
            <person name="Muniz J."/>
            <person name="Nguyen L."/>
            <person name="Ongeri F."/>
            <person name="Osuji N."/>
            <person name="Pu L.-L."/>
            <person name="Puazo M."/>
            <person name="Qu C."/>
            <person name="Quiroz J."/>
            <person name="Raj R."/>
            <person name="Weissenberger G."/>
            <person name="Xin Y."/>
            <person name="Zou X."/>
            <person name="Han Y."/>
            <person name="Richards S."/>
            <person name="Worley K."/>
            <person name="Muzny D."/>
            <person name="Gibbs R."/>
        </authorList>
    </citation>
    <scope>NUCLEOTIDE SEQUENCE</scope>
    <source>
        <strain evidence="3">Sampled in the wild</strain>
    </source>
</reference>
<accession>A0A8K0P9S5</accession>
<organism evidence="3 4">
    <name type="scientific">Ladona fulva</name>
    <name type="common">Scarce chaser dragonfly</name>
    <name type="synonym">Libellula fulva</name>
    <dbReference type="NCBI Taxonomy" id="123851"/>
    <lineage>
        <taxon>Eukaryota</taxon>
        <taxon>Metazoa</taxon>
        <taxon>Ecdysozoa</taxon>
        <taxon>Arthropoda</taxon>
        <taxon>Hexapoda</taxon>
        <taxon>Insecta</taxon>
        <taxon>Pterygota</taxon>
        <taxon>Palaeoptera</taxon>
        <taxon>Odonata</taxon>
        <taxon>Epiprocta</taxon>
        <taxon>Anisoptera</taxon>
        <taxon>Libelluloidea</taxon>
        <taxon>Libellulidae</taxon>
        <taxon>Ladona</taxon>
    </lineage>
</organism>
<feature type="domain" description="Endonuclease/exonuclease/phosphatase" evidence="2">
    <location>
        <begin position="155"/>
        <end position="292"/>
    </location>
</feature>
<dbReference type="PANTHER" id="PTHR33395">
    <property type="entry name" value="TRANSCRIPTASE, PUTATIVE-RELATED-RELATED"/>
    <property type="match status" value="1"/>
</dbReference>
<protein>
    <recommendedName>
        <fullName evidence="2">Endonuclease/exonuclease/phosphatase domain-containing protein</fullName>
    </recommendedName>
</protein>
<evidence type="ECO:0000313" key="3">
    <source>
        <dbReference type="EMBL" id="KAG8235849.1"/>
    </source>
</evidence>
<evidence type="ECO:0000313" key="4">
    <source>
        <dbReference type="Proteomes" id="UP000792457"/>
    </source>
</evidence>
<gene>
    <name evidence="3" type="ORF">J437_LFUL015779</name>
</gene>
<name>A0A8K0P9S5_LADFU</name>
<proteinExistence type="predicted"/>
<dbReference type="GO" id="GO:0031012">
    <property type="term" value="C:extracellular matrix"/>
    <property type="evidence" value="ECO:0007669"/>
    <property type="project" value="TreeGrafter"/>
</dbReference>
<dbReference type="Gene3D" id="3.60.10.10">
    <property type="entry name" value="Endonuclease/exonuclease/phosphatase"/>
    <property type="match status" value="1"/>
</dbReference>
<sequence>MAQNINTGAQLAAEENRSEEDNPAEKHEPRTSETMGGVNEEGWMTVAGMSKRKKLINNDKCTIMGDSMIRYAGDACRRKGINVEFYPGIHVEQMERMSDDKQEELLVLHRDKLEGIIRDMEIKGEIMNRKCEFVEHPKAAGGETHGRDGSFRILQVNCRSLVKKTLEFHSLIEIHEPDVIVCTETWLKEEISDAEIFPSTFHTFRKDRLTKGGGICISVRKEFETSINLMDQEHEILSVNIKGKNGKRLEAIVAYRPPDACLGILERLGQITSDGIGNNKPLIIAWDLNLPHVFNLRLLTGILLSPRIQPLLHCILLALLLGGRLSCTL</sequence>
<dbReference type="GO" id="GO:0003824">
    <property type="term" value="F:catalytic activity"/>
    <property type="evidence" value="ECO:0007669"/>
    <property type="project" value="InterPro"/>
</dbReference>
<dbReference type="AlphaFoldDB" id="A0A8K0P9S5"/>
<dbReference type="PANTHER" id="PTHR33395:SF22">
    <property type="entry name" value="REVERSE TRANSCRIPTASE DOMAIN-CONTAINING PROTEIN"/>
    <property type="match status" value="1"/>
</dbReference>
<dbReference type="InterPro" id="IPR036691">
    <property type="entry name" value="Endo/exonu/phosph_ase_sf"/>
</dbReference>
<dbReference type="EMBL" id="KZ308958">
    <property type="protein sequence ID" value="KAG8235849.1"/>
    <property type="molecule type" value="Genomic_DNA"/>
</dbReference>
<dbReference type="GO" id="GO:0007508">
    <property type="term" value="P:larval heart development"/>
    <property type="evidence" value="ECO:0007669"/>
    <property type="project" value="TreeGrafter"/>
</dbReference>
<evidence type="ECO:0000259" key="2">
    <source>
        <dbReference type="Pfam" id="PF03372"/>
    </source>
</evidence>
<dbReference type="Proteomes" id="UP000792457">
    <property type="component" value="Unassembled WGS sequence"/>
</dbReference>
<dbReference type="OrthoDB" id="8069600at2759"/>
<dbReference type="SUPFAM" id="SSF56219">
    <property type="entry name" value="DNase I-like"/>
    <property type="match status" value="1"/>
</dbReference>
<evidence type="ECO:0000256" key="1">
    <source>
        <dbReference type="SAM" id="MobiDB-lite"/>
    </source>
</evidence>